<organism evidence="3 4">
    <name type="scientific">Phytoactinopolyspora halotolerans</name>
    <dbReference type="NCBI Taxonomy" id="1981512"/>
    <lineage>
        <taxon>Bacteria</taxon>
        <taxon>Bacillati</taxon>
        <taxon>Actinomycetota</taxon>
        <taxon>Actinomycetes</taxon>
        <taxon>Jiangellales</taxon>
        <taxon>Jiangellaceae</taxon>
        <taxon>Phytoactinopolyspora</taxon>
    </lineage>
</organism>
<dbReference type="EMBL" id="JAAGOA010000004">
    <property type="protein sequence ID" value="NEE00136.1"/>
    <property type="molecule type" value="Genomic_DNA"/>
</dbReference>
<reference evidence="3 4" key="1">
    <citation type="submission" date="2020-02" db="EMBL/GenBank/DDBJ databases">
        <authorList>
            <person name="Li X.-J."/>
            <person name="Han X.-M."/>
        </authorList>
    </citation>
    <scope>NUCLEOTIDE SEQUENCE [LARGE SCALE GENOMIC DNA]</scope>
    <source>
        <strain evidence="3 4">CCTCC AB 2017055</strain>
    </source>
</reference>
<dbReference type="Pfam" id="PF00795">
    <property type="entry name" value="CN_hydrolase"/>
    <property type="match status" value="1"/>
</dbReference>
<dbReference type="InterPro" id="IPR003010">
    <property type="entry name" value="C-N_Hydrolase"/>
</dbReference>
<dbReference type="PANTHER" id="PTHR43674">
    <property type="entry name" value="NITRILASE C965.09-RELATED"/>
    <property type="match status" value="1"/>
</dbReference>
<dbReference type="PANTHER" id="PTHR43674:SF2">
    <property type="entry name" value="BETA-UREIDOPROPIONASE"/>
    <property type="match status" value="1"/>
</dbReference>
<name>A0A6L9S4T3_9ACTN</name>
<keyword evidence="4" id="KW-1185">Reference proteome</keyword>
<dbReference type="CDD" id="cd07197">
    <property type="entry name" value="nitrilase"/>
    <property type="match status" value="1"/>
</dbReference>
<dbReference type="GO" id="GO:0016811">
    <property type="term" value="F:hydrolase activity, acting on carbon-nitrogen (but not peptide) bonds, in linear amides"/>
    <property type="evidence" value="ECO:0007669"/>
    <property type="project" value="TreeGrafter"/>
</dbReference>
<feature type="domain" description="CN hydrolase" evidence="2">
    <location>
        <begin position="1"/>
        <end position="234"/>
    </location>
</feature>
<evidence type="ECO:0000313" key="3">
    <source>
        <dbReference type="EMBL" id="NEE00136.1"/>
    </source>
</evidence>
<dbReference type="Proteomes" id="UP000475214">
    <property type="component" value="Unassembled WGS sequence"/>
</dbReference>
<evidence type="ECO:0000259" key="2">
    <source>
        <dbReference type="PROSITE" id="PS50263"/>
    </source>
</evidence>
<dbReference type="Gene3D" id="3.60.110.10">
    <property type="entry name" value="Carbon-nitrogen hydrolase"/>
    <property type="match status" value="1"/>
</dbReference>
<dbReference type="InterPro" id="IPR050345">
    <property type="entry name" value="Aliph_Amidase/BUP"/>
</dbReference>
<keyword evidence="1 3" id="KW-0378">Hydrolase</keyword>
<comment type="caution">
    <text evidence="3">The sequence shown here is derived from an EMBL/GenBank/DDBJ whole genome shotgun (WGS) entry which is preliminary data.</text>
</comment>
<evidence type="ECO:0000256" key="1">
    <source>
        <dbReference type="ARBA" id="ARBA00022801"/>
    </source>
</evidence>
<dbReference type="AlphaFoldDB" id="A0A6L9S4T3"/>
<evidence type="ECO:0000313" key="4">
    <source>
        <dbReference type="Proteomes" id="UP000475214"/>
    </source>
</evidence>
<dbReference type="RefSeq" id="WP_163735269.1">
    <property type="nucleotide sequence ID" value="NZ_JAAGOA010000004.1"/>
</dbReference>
<dbReference type="PROSITE" id="PS50263">
    <property type="entry name" value="CN_HYDROLASE"/>
    <property type="match status" value="1"/>
</dbReference>
<gene>
    <name evidence="3" type="ORF">G1H10_08125</name>
</gene>
<dbReference type="InterPro" id="IPR036526">
    <property type="entry name" value="C-N_Hydrolase_sf"/>
</dbReference>
<sequence>MRVVCYQAGVEGISLDDVWRTVLIECALLEADLLVTPEYAIGGLPHTAEAARENAIADPLDLLVYTAEAPPALTVVLGFTEDAPDGRFSSVAVISGGEIVAVVRKVNPREPGIVAGGRSSVIDIAGVPCGILICADVAEAKLARRLASSGARLLICPLNNDMSLANAARWQDWSEEQLVRRARENGCWVVSADVAGRSLGRRALALTAFVQPDGRIVQRTLPDAHVTLTHDIDRI</sequence>
<protein>
    <submittedName>
        <fullName evidence="3">Carbon-nitrogen hydrolase family protein</fullName>
    </submittedName>
</protein>
<proteinExistence type="predicted"/>
<dbReference type="SUPFAM" id="SSF56317">
    <property type="entry name" value="Carbon-nitrogen hydrolase"/>
    <property type="match status" value="1"/>
</dbReference>
<accession>A0A6L9S4T3</accession>